<gene>
    <name evidence="1" type="ORF">GCM10011400_08550</name>
</gene>
<comment type="caution">
    <text evidence="1">The sequence shown here is derived from an EMBL/GenBank/DDBJ whole genome shotgun (WGS) entry which is preliminary data.</text>
</comment>
<dbReference type="Proteomes" id="UP000602004">
    <property type="component" value="Unassembled WGS sequence"/>
</dbReference>
<reference evidence="2" key="1">
    <citation type="journal article" date="2019" name="Int. J. Syst. Evol. Microbiol.">
        <title>The Global Catalogue of Microorganisms (GCM) 10K type strain sequencing project: providing services to taxonomists for standard genome sequencing and annotation.</title>
        <authorList>
            <consortium name="The Broad Institute Genomics Platform"/>
            <consortium name="The Broad Institute Genome Sequencing Center for Infectious Disease"/>
            <person name="Wu L."/>
            <person name="Ma J."/>
        </authorList>
    </citation>
    <scope>NUCLEOTIDE SEQUENCE [LARGE SCALE GENOMIC DNA]</scope>
    <source>
        <strain evidence="2">CGMCC 1.15103</strain>
    </source>
</reference>
<sequence>MRLPGLVKQEDVEIVSPEGELRCHVKGSFTGTMVLITDTSADVRVGDEIRRQLPNGKQEVFTVDDPTFYSSGPFGAHYQVKVSRPKVFDSHTGGHYSVNVSGSNARVNIHSNDHSVNLVSKEDVFSQMRQKVENELFASAERDMLLDAIDRLESAKHDKGAFAGHYQGFITAAAAHMTVIAPFLPALGELLAKMHS</sequence>
<organism evidence="1 2">
    <name type="scientific">Paraburkholderia caffeinilytica</name>
    <dbReference type="NCBI Taxonomy" id="1761016"/>
    <lineage>
        <taxon>Bacteria</taxon>
        <taxon>Pseudomonadati</taxon>
        <taxon>Pseudomonadota</taxon>
        <taxon>Betaproteobacteria</taxon>
        <taxon>Burkholderiales</taxon>
        <taxon>Burkholderiaceae</taxon>
        <taxon>Paraburkholderia</taxon>
    </lineage>
</organism>
<protein>
    <submittedName>
        <fullName evidence="1">Uncharacterized protein</fullName>
    </submittedName>
</protein>
<dbReference type="RefSeq" id="WP_115780134.1">
    <property type="nucleotide sequence ID" value="NZ_BMHL01000001.1"/>
</dbReference>
<evidence type="ECO:0000313" key="2">
    <source>
        <dbReference type="Proteomes" id="UP000602004"/>
    </source>
</evidence>
<proteinExistence type="predicted"/>
<dbReference type="EMBL" id="BMHL01000001">
    <property type="protein sequence ID" value="GGC24464.1"/>
    <property type="molecule type" value="Genomic_DNA"/>
</dbReference>
<evidence type="ECO:0000313" key="1">
    <source>
        <dbReference type="EMBL" id="GGC24464.1"/>
    </source>
</evidence>
<keyword evidence="2" id="KW-1185">Reference proteome</keyword>
<name>A0ABQ1LK64_9BURK</name>
<accession>A0ABQ1LK64</accession>